<feature type="transmembrane region" description="Helical" evidence="1">
    <location>
        <begin position="142"/>
        <end position="165"/>
    </location>
</feature>
<dbReference type="EMBL" id="UINC01028769">
    <property type="protein sequence ID" value="SVB10343.1"/>
    <property type="molecule type" value="Genomic_DNA"/>
</dbReference>
<protein>
    <submittedName>
        <fullName evidence="2">Uncharacterized protein</fullName>
    </submittedName>
</protein>
<keyword evidence="1" id="KW-0812">Transmembrane</keyword>
<accession>A0A382BAU3</accession>
<organism evidence="2">
    <name type="scientific">marine metagenome</name>
    <dbReference type="NCBI Taxonomy" id="408172"/>
    <lineage>
        <taxon>unclassified sequences</taxon>
        <taxon>metagenomes</taxon>
        <taxon>ecological metagenomes</taxon>
    </lineage>
</organism>
<dbReference type="SUPFAM" id="SSF53756">
    <property type="entry name" value="UDP-Glycosyltransferase/glycogen phosphorylase"/>
    <property type="match status" value="1"/>
</dbReference>
<dbReference type="AlphaFoldDB" id="A0A382BAU3"/>
<reference evidence="2" key="1">
    <citation type="submission" date="2018-05" db="EMBL/GenBank/DDBJ databases">
        <authorList>
            <person name="Lanie J.A."/>
            <person name="Ng W.-L."/>
            <person name="Kazmierczak K.M."/>
            <person name="Andrzejewski T.M."/>
            <person name="Davidsen T.M."/>
            <person name="Wayne K.J."/>
            <person name="Tettelin H."/>
            <person name="Glass J.I."/>
            <person name="Rusch D."/>
            <person name="Podicherti R."/>
            <person name="Tsui H.-C.T."/>
            <person name="Winkler M.E."/>
        </authorList>
    </citation>
    <scope>NUCLEOTIDE SEQUENCE</scope>
</reference>
<evidence type="ECO:0000256" key="1">
    <source>
        <dbReference type="SAM" id="Phobius"/>
    </source>
</evidence>
<evidence type="ECO:0000313" key="2">
    <source>
        <dbReference type="EMBL" id="SVB10343.1"/>
    </source>
</evidence>
<keyword evidence="1" id="KW-0472">Membrane</keyword>
<gene>
    <name evidence="2" type="ORF">METZ01_LOCUS163197</name>
</gene>
<proteinExistence type="predicted"/>
<sequence>MDSAPDFKNILLIRSATRILNPTIESLKKEFPDSKITVLAPESTRAFLEKHPNVDFTISTGNISRMSVFSLKSDLIKKIRRGKFDLAVSLYNIDHGMGYSNIDCLAWASGAKTIRGYNARGTFVEFNGWGILKKYFLEKSSFAWLLINGVITLVLFTFITLGLLCEWSLRKIFVSNVMGKNSVTERQRIILPQNVELTKTPQGLPPGVHQKV</sequence>
<keyword evidence="1" id="KW-1133">Transmembrane helix</keyword>
<dbReference type="Gene3D" id="3.40.50.2000">
    <property type="entry name" value="Glycogen Phosphorylase B"/>
    <property type="match status" value="1"/>
</dbReference>
<name>A0A382BAU3_9ZZZZ</name>